<proteinExistence type="predicted"/>
<dbReference type="KEGG" id="chri:DK842_14115"/>
<evidence type="ECO:0000313" key="1">
    <source>
        <dbReference type="EMBL" id="AXE36317.1"/>
    </source>
</evidence>
<evidence type="ECO:0000313" key="2">
    <source>
        <dbReference type="EMBL" id="MEO9384128.1"/>
    </source>
</evidence>
<organism evidence="1 3">
    <name type="scientific">Chromobacterium phragmitis</name>
    <dbReference type="NCBI Taxonomy" id="2202141"/>
    <lineage>
        <taxon>Bacteria</taxon>
        <taxon>Pseudomonadati</taxon>
        <taxon>Pseudomonadota</taxon>
        <taxon>Betaproteobacteria</taxon>
        <taxon>Neisseriales</taxon>
        <taxon>Chromobacteriaceae</taxon>
        <taxon>Chromobacterium</taxon>
    </lineage>
</organism>
<dbReference type="AlphaFoldDB" id="A0A344UM19"/>
<dbReference type="EMBL" id="CP029554">
    <property type="protein sequence ID" value="AXE36317.1"/>
    <property type="molecule type" value="Genomic_DNA"/>
</dbReference>
<keyword evidence="4" id="KW-1185">Reference proteome</keyword>
<dbReference type="Proteomes" id="UP000252038">
    <property type="component" value="Chromosome"/>
</dbReference>
<protein>
    <submittedName>
        <fullName evidence="1">Uncharacterized protein</fullName>
    </submittedName>
</protein>
<dbReference type="KEGG" id="chrb:DK843_19685"/>
<dbReference type="EMBL" id="JBDXMI010000001">
    <property type="protein sequence ID" value="MEO9384128.1"/>
    <property type="molecule type" value="Genomic_DNA"/>
</dbReference>
<dbReference type="RefSeq" id="WP_114062007.1">
    <property type="nucleotide sequence ID" value="NZ_CP029495.1"/>
</dbReference>
<evidence type="ECO:0000313" key="3">
    <source>
        <dbReference type="Proteomes" id="UP000252038"/>
    </source>
</evidence>
<reference evidence="2 4" key="2">
    <citation type="submission" date="2024-05" db="EMBL/GenBank/DDBJ databases">
        <authorList>
            <person name="De Oliveira J.P."/>
            <person name="Noriler S.A."/>
            <person name="De Oliveira A.G."/>
            <person name="Sipoli D.S."/>
        </authorList>
    </citation>
    <scope>NUCLEOTIDE SEQUENCE [LARGE SCALE GENOMIC DNA]</scope>
    <source>
        <strain evidence="2 4">LABIM192</strain>
    </source>
</reference>
<dbReference type="Proteomes" id="UP001462502">
    <property type="component" value="Unassembled WGS sequence"/>
</dbReference>
<dbReference type="OrthoDB" id="8594933at2"/>
<reference evidence="1 3" key="1">
    <citation type="submission" date="2018-05" db="EMBL/GenBank/DDBJ databases">
        <title>Genome sequencing, assembly and analysis of the novel insecticidal bacterium, Chromobacterium phragmitis.</title>
        <authorList>
            <person name="Sparks M.E."/>
            <person name="Blackburn M.B."/>
            <person name="Gundersen-Rindal D.E."/>
        </authorList>
    </citation>
    <scope>NUCLEOTIDE SEQUENCE [LARGE SCALE GENOMIC DNA]</scope>
    <source>
        <strain evidence="1">IIBBL 274-1</strain>
    </source>
</reference>
<evidence type="ECO:0000313" key="4">
    <source>
        <dbReference type="Proteomes" id="UP001462502"/>
    </source>
</evidence>
<sequence length="118" mass="13409">MSLYAELVRNAADRYRAQLDALYVRQPLIHRADQIVTLLTKAGLHARAHADEHFIPYITLRLSEELQPLQSTVLAYVCNVLECRLRDDPEPAATDRYQILPTDNGEELPSMLLLVEPA</sequence>
<gene>
    <name evidence="2" type="ORF">ABI908_08380</name>
    <name evidence="1" type="ORF">DK843_19685</name>
</gene>
<accession>A0A344UM19</accession>
<name>A0A344UM19_9NEIS</name>